<reference evidence="8" key="2">
    <citation type="journal article" date="2023" name="Science">
        <title>Genomic signatures of disease resistance in endangered staghorn corals.</title>
        <authorList>
            <person name="Vollmer S.V."/>
            <person name="Selwyn J.D."/>
            <person name="Despard B.A."/>
            <person name="Roesel C.L."/>
        </authorList>
    </citation>
    <scope>NUCLEOTIDE SEQUENCE</scope>
    <source>
        <strain evidence="8">K2</strain>
    </source>
</reference>
<comment type="caution">
    <text evidence="8">The sequence shown here is derived from an EMBL/GenBank/DDBJ whole genome shotgun (WGS) entry which is preliminary data.</text>
</comment>
<keyword evidence="9" id="KW-1185">Reference proteome</keyword>
<evidence type="ECO:0000256" key="1">
    <source>
        <dbReference type="ARBA" id="ARBA00004167"/>
    </source>
</evidence>
<name>A0AAD9V1X9_ACRCE</name>
<evidence type="ECO:0000313" key="9">
    <source>
        <dbReference type="Proteomes" id="UP001249851"/>
    </source>
</evidence>
<evidence type="ECO:0000256" key="3">
    <source>
        <dbReference type="ARBA" id="ARBA00022729"/>
    </source>
</evidence>
<evidence type="ECO:0000256" key="5">
    <source>
        <dbReference type="ARBA" id="ARBA00023136"/>
    </source>
</evidence>
<dbReference type="AlphaFoldDB" id="A0AAD9V1X9"/>
<gene>
    <name evidence="8" type="ORF">P5673_019719</name>
</gene>
<keyword evidence="4 7" id="KW-1133">Transmembrane helix</keyword>
<feature type="transmembrane region" description="Helical" evidence="7">
    <location>
        <begin position="666"/>
        <end position="683"/>
    </location>
</feature>
<accession>A0AAD9V1X9</accession>
<organism evidence="8 9">
    <name type="scientific">Acropora cervicornis</name>
    <name type="common">Staghorn coral</name>
    <dbReference type="NCBI Taxonomy" id="6130"/>
    <lineage>
        <taxon>Eukaryota</taxon>
        <taxon>Metazoa</taxon>
        <taxon>Cnidaria</taxon>
        <taxon>Anthozoa</taxon>
        <taxon>Hexacorallia</taxon>
        <taxon>Scleractinia</taxon>
        <taxon>Astrocoeniina</taxon>
        <taxon>Acroporidae</taxon>
        <taxon>Acropora</taxon>
    </lineage>
</organism>
<keyword evidence="3" id="KW-0732">Signal</keyword>
<feature type="compositionally biased region" description="Basic and acidic residues" evidence="6">
    <location>
        <begin position="712"/>
        <end position="727"/>
    </location>
</feature>
<evidence type="ECO:0000256" key="2">
    <source>
        <dbReference type="ARBA" id="ARBA00022692"/>
    </source>
</evidence>
<comment type="subcellular location">
    <subcellularLocation>
        <location evidence="1">Membrane</location>
        <topology evidence="1">Single-pass membrane protein</topology>
    </subcellularLocation>
</comment>
<protein>
    <submittedName>
        <fullName evidence="8">Uncharacterized protein</fullName>
    </submittedName>
</protein>
<keyword evidence="2 7" id="KW-0812">Transmembrane</keyword>
<dbReference type="PANTHER" id="PTHR16059">
    <property type="entry name" value="ANTHRAX TOXIN RECEPTOR"/>
    <property type="match status" value="1"/>
</dbReference>
<dbReference type="Proteomes" id="UP001249851">
    <property type="component" value="Unassembled WGS sequence"/>
</dbReference>
<feature type="region of interest" description="Disordered" evidence="6">
    <location>
        <begin position="712"/>
        <end position="751"/>
    </location>
</feature>
<dbReference type="EMBL" id="JARQWQ010000046">
    <property type="protein sequence ID" value="KAK2558137.1"/>
    <property type="molecule type" value="Genomic_DNA"/>
</dbReference>
<evidence type="ECO:0000256" key="7">
    <source>
        <dbReference type="SAM" id="Phobius"/>
    </source>
</evidence>
<evidence type="ECO:0000313" key="8">
    <source>
        <dbReference type="EMBL" id="KAK2558137.1"/>
    </source>
</evidence>
<evidence type="ECO:0000256" key="4">
    <source>
        <dbReference type="ARBA" id="ARBA00022989"/>
    </source>
</evidence>
<proteinExistence type="predicted"/>
<dbReference type="PANTHER" id="PTHR16059:SF25">
    <property type="entry name" value="LYSOZYME"/>
    <property type="match status" value="1"/>
</dbReference>
<keyword evidence="5 7" id="KW-0472">Membrane</keyword>
<dbReference type="GO" id="GO:0016020">
    <property type="term" value="C:membrane"/>
    <property type="evidence" value="ECO:0007669"/>
    <property type="project" value="UniProtKB-SubCell"/>
</dbReference>
<sequence>MTCTSIKVEFWINSRPSSGCHINNSETLEFKCLQLGTIANEHVGNVEYSASFRLNKEVNYLLNEINFKAVLRYKNMKKVNIQGVIAALLCIAYFESSVHSQATVNPHERDTRSAAPCAVNYVKQGCFNDKTNPSQRTMSELLFQDRYKGKTFSGQKIDWNNWKTYLPELICRCAKAAGKKGYGFFGIQHYGECWSSADAASRFHFYGPNDKCINTEFKSCDNQASDEACSGVNYANYVYEISPDTRSAAPCAVNYVKQGCFNDKTKPSQRTMSELLFQDRYKGKTFSGQKIDWNNWKKYLPELICRCAKAADNKGYEFFGIQHYGECWSSADAASRFHIYGPNDKCINAEFKSCDNQASDEACSGVNYANYVYEIFPRVLRDAPCAVNYLKQGCFNDKTKPSQRTMSELLFQDRYKGKTFSGQKIDWNNWKTYLPELICRCAKAADNKGYEFFGIQHYGECWSSADAASRFHIYGPNDKCINNEFKSCDNLASDEACSGVNYANYVYEIFPHDTRSAAPCAVNYVKQGCFNDKTNPSQRTMSELLFQDRYKGKTFSGQKIDWNNWKTYLPELICRCAKAAGKKGYKFFGIQHYGECWSSADAASRFHIYGPNDKCINAEFKSCDNQASDEACSGVNYANYVYEISPGKYVVLPLFVLACSGPAMRIPLFYGMLLLVLLLIYILEARSVALKQDKTDTKDLVELEALQDLRKTERTVRGGKRKDDAKNTLKALTEEESDPASGDGVIAPEDY</sequence>
<reference evidence="8" key="1">
    <citation type="journal article" date="2023" name="G3 (Bethesda)">
        <title>Whole genome assembly and annotation of the endangered Caribbean coral Acropora cervicornis.</title>
        <authorList>
            <person name="Selwyn J.D."/>
            <person name="Vollmer S.V."/>
        </authorList>
    </citation>
    <scope>NUCLEOTIDE SEQUENCE</scope>
    <source>
        <strain evidence="8">K2</strain>
    </source>
</reference>
<evidence type="ECO:0000256" key="6">
    <source>
        <dbReference type="SAM" id="MobiDB-lite"/>
    </source>
</evidence>